<accession>A0A853F7B3</accession>
<dbReference type="AlphaFoldDB" id="A0A853F7B3"/>
<reference evidence="3 4" key="1">
    <citation type="submission" date="2020-07" db="EMBL/GenBank/DDBJ databases">
        <title>Taxonomic revisions and descriptions of new bacterial species based on genomic comparisons in the high-G+C-content subgroup of the family Alcaligenaceae.</title>
        <authorList>
            <person name="Szabo A."/>
            <person name="Felfoldi T."/>
        </authorList>
    </citation>
    <scope>NUCLEOTIDE SEQUENCE [LARGE SCALE GENOMIC DNA]</scope>
    <source>
        <strain evidence="3 4">DSM 25264</strain>
    </source>
</reference>
<dbReference type="PANTHER" id="PTHR11895:SF151">
    <property type="entry name" value="GLUTAMYL-TRNA(GLN) AMIDOTRANSFERASE SUBUNIT A"/>
    <property type="match status" value="1"/>
</dbReference>
<evidence type="ECO:0000313" key="3">
    <source>
        <dbReference type="EMBL" id="NYT35859.1"/>
    </source>
</evidence>
<dbReference type="SUPFAM" id="SSF75304">
    <property type="entry name" value="Amidase signature (AS) enzymes"/>
    <property type="match status" value="1"/>
</dbReference>
<feature type="domain" description="Amidase" evidence="2">
    <location>
        <begin position="29"/>
        <end position="416"/>
    </location>
</feature>
<dbReference type="EMBL" id="JACCEW010000001">
    <property type="protein sequence ID" value="NYT35859.1"/>
    <property type="molecule type" value="Genomic_DNA"/>
</dbReference>
<dbReference type="InterPro" id="IPR000120">
    <property type="entry name" value="Amidase"/>
</dbReference>
<evidence type="ECO:0000256" key="1">
    <source>
        <dbReference type="SAM" id="MobiDB-lite"/>
    </source>
</evidence>
<evidence type="ECO:0000259" key="2">
    <source>
        <dbReference type="Pfam" id="PF01425"/>
    </source>
</evidence>
<gene>
    <name evidence="3" type="ORF">H0A68_03170</name>
</gene>
<keyword evidence="4" id="KW-1185">Reference proteome</keyword>
<organism evidence="3 4">
    <name type="scientific">Allopusillimonas soli</name>
    <dbReference type="NCBI Taxonomy" id="659016"/>
    <lineage>
        <taxon>Bacteria</taxon>
        <taxon>Pseudomonadati</taxon>
        <taxon>Pseudomonadota</taxon>
        <taxon>Betaproteobacteria</taxon>
        <taxon>Burkholderiales</taxon>
        <taxon>Alcaligenaceae</taxon>
        <taxon>Allopusillimonas</taxon>
    </lineage>
</organism>
<sequence>MKQIDDLGGMGVVQTVRAMEEGSTTAGAVARACLERIAAANDDIKAFVALDPGHVLEEAAKVDAGAHAGGLLRGVPYAVKDVIDTADYPTAYGSPLYAGYMPGRDAACVRRAREQGSVLMGKVATGEFATQTPSQARNPLRTTHTPGGSSSGSAAAVAAGMVPVAFGTQTTGSIVRPAVYCGLVGYKPSFGMLGTAGLKTLSHTQDTIGVIARDVMDVACFSFGVHGVRHVQAAVEHPRIALCRSSQWDYASLATHGTLDVLAKRLASRGIHVDSIELPATMEALAAQQPRLFMFEARQNLAYEMETRRTQLSTRLQKRLDAAQAVTLDEYISLRQQVLQCQWQFAELMRNYDAILYPAAAGEAEKGLKEAGDPRFGALWTMLHVPTVSFPCGKGPSGLPLGVQLVGAFGEDMRLLSVAQLAARIALEVG</sequence>
<feature type="region of interest" description="Disordered" evidence="1">
    <location>
        <begin position="130"/>
        <end position="152"/>
    </location>
</feature>
<dbReference type="Proteomes" id="UP000580517">
    <property type="component" value="Unassembled WGS sequence"/>
</dbReference>
<dbReference type="InterPro" id="IPR036928">
    <property type="entry name" value="AS_sf"/>
</dbReference>
<dbReference type="InterPro" id="IPR023631">
    <property type="entry name" value="Amidase_dom"/>
</dbReference>
<dbReference type="Gene3D" id="3.90.1300.10">
    <property type="entry name" value="Amidase signature (AS) domain"/>
    <property type="match status" value="1"/>
</dbReference>
<dbReference type="Pfam" id="PF01425">
    <property type="entry name" value="Amidase"/>
    <property type="match status" value="1"/>
</dbReference>
<dbReference type="GO" id="GO:0003824">
    <property type="term" value="F:catalytic activity"/>
    <property type="evidence" value="ECO:0007669"/>
    <property type="project" value="InterPro"/>
</dbReference>
<feature type="compositionally biased region" description="Polar residues" evidence="1">
    <location>
        <begin position="130"/>
        <end position="146"/>
    </location>
</feature>
<evidence type="ECO:0000313" key="4">
    <source>
        <dbReference type="Proteomes" id="UP000580517"/>
    </source>
</evidence>
<dbReference type="PANTHER" id="PTHR11895">
    <property type="entry name" value="TRANSAMIDASE"/>
    <property type="match status" value="1"/>
</dbReference>
<name>A0A853F7B3_9BURK</name>
<proteinExistence type="predicted"/>
<comment type="caution">
    <text evidence="3">The sequence shown here is derived from an EMBL/GenBank/DDBJ whole genome shotgun (WGS) entry which is preliminary data.</text>
</comment>
<dbReference type="RefSeq" id="WP_129967800.1">
    <property type="nucleotide sequence ID" value="NZ_JACCEW010000001.1"/>
</dbReference>
<protein>
    <submittedName>
        <fullName evidence="3">Amidase</fullName>
    </submittedName>
</protein>
<dbReference type="OrthoDB" id="8641877at2"/>